<comment type="caution">
    <text evidence="14">The sequence shown here is derived from an EMBL/GenBank/DDBJ whole genome shotgun (WGS) entry which is preliminary data.</text>
</comment>
<evidence type="ECO:0000256" key="9">
    <source>
        <dbReference type="ARBA" id="ARBA00023015"/>
    </source>
</evidence>
<keyword evidence="7" id="KW-0863">Zinc-finger</keyword>
<dbReference type="Proteomes" id="UP001549921">
    <property type="component" value="Unassembled WGS sequence"/>
</dbReference>
<keyword evidence="5" id="KW-0479">Metal-binding</keyword>
<dbReference type="GO" id="GO:0005634">
    <property type="term" value="C:nucleus"/>
    <property type="evidence" value="ECO:0007669"/>
    <property type="project" value="UniProtKB-SubCell"/>
</dbReference>
<dbReference type="Gene3D" id="2.170.270.10">
    <property type="entry name" value="SET domain"/>
    <property type="match status" value="1"/>
</dbReference>
<sequence>MERRSLRCLPRKCYSEMEEPNLDEYVFCEKCADFVYEYCSIHGPLLVVPDDKVPSVTGYPDFVPRAALTIPRVFLHIAPSIIPGAGLGVFSTLTLPCGVRFGPYRGRQTKEIESSYCWQIRDSNNKRSHVIDASDANASNWMRYVNCARHWHEQNLVAYQYQGQIYYRTIKIVPRCTELLVFYGGEFAARLRVDLRSYNSPKGYAQKYGQLWTFIFFFLKANTSICTIGQCLNVYTYNLPTMQRYLKGSVFLGFRT</sequence>
<gene>
    <name evidence="14" type="ORF">ABMA28_012684</name>
</gene>
<protein>
    <recommendedName>
        <fullName evidence="13">SET domain-containing protein</fullName>
    </recommendedName>
</protein>
<evidence type="ECO:0000259" key="13">
    <source>
        <dbReference type="PROSITE" id="PS50280"/>
    </source>
</evidence>
<reference evidence="14 15" key="1">
    <citation type="submission" date="2024-06" db="EMBL/GenBank/DDBJ databases">
        <title>A chromosome-level genome assembly of beet webworm, Loxostege sticticalis.</title>
        <authorList>
            <person name="Zhang Y."/>
        </authorList>
    </citation>
    <scope>NUCLEOTIDE SEQUENCE [LARGE SCALE GENOMIC DNA]</scope>
    <source>
        <strain evidence="14">AQ028</strain>
        <tissue evidence="14">Male pupae</tissue>
    </source>
</reference>
<keyword evidence="11" id="KW-0804">Transcription</keyword>
<dbReference type="GO" id="GO:0008276">
    <property type="term" value="F:protein methyltransferase activity"/>
    <property type="evidence" value="ECO:0007669"/>
    <property type="project" value="UniProtKB-ARBA"/>
</dbReference>
<dbReference type="InterPro" id="IPR050331">
    <property type="entry name" value="Zinc_finger"/>
</dbReference>
<keyword evidence="9" id="KW-0805">Transcription regulation</keyword>
<evidence type="ECO:0000256" key="1">
    <source>
        <dbReference type="ARBA" id="ARBA00004123"/>
    </source>
</evidence>
<keyword evidence="10" id="KW-0238">DNA-binding</keyword>
<evidence type="ECO:0000256" key="8">
    <source>
        <dbReference type="ARBA" id="ARBA00022833"/>
    </source>
</evidence>
<dbReference type="SUPFAM" id="SSF82199">
    <property type="entry name" value="SET domain"/>
    <property type="match status" value="1"/>
</dbReference>
<dbReference type="GO" id="GO:0003677">
    <property type="term" value="F:DNA binding"/>
    <property type="evidence" value="ECO:0007669"/>
    <property type="project" value="UniProtKB-KW"/>
</dbReference>
<keyword evidence="6" id="KW-0677">Repeat</keyword>
<evidence type="ECO:0000256" key="2">
    <source>
        <dbReference type="ARBA" id="ARBA00022603"/>
    </source>
</evidence>
<evidence type="ECO:0000256" key="6">
    <source>
        <dbReference type="ARBA" id="ARBA00022737"/>
    </source>
</evidence>
<dbReference type="InterPro" id="IPR046341">
    <property type="entry name" value="SET_dom_sf"/>
</dbReference>
<dbReference type="InterPro" id="IPR001214">
    <property type="entry name" value="SET_dom"/>
</dbReference>
<keyword evidence="3" id="KW-0808">Transferase</keyword>
<dbReference type="InterPro" id="IPR044417">
    <property type="entry name" value="PRDM7_9_PR-SET"/>
</dbReference>
<proteinExistence type="predicted"/>
<evidence type="ECO:0000256" key="12">
    <source>
        <dbReference type="ARBA" id="ARBA00023242"/>
    </source>
</evidence>
<dbReference type="GO" id="GO:0008270">
    <property type="term" value="F:zinc ion binding"/>
    <property type="evidence" value="ECO:0007669"/>
    <property type="project" value="UniProtKB-KW"/>
</dbReference>
<dbReference type="Pfam" id="PF21549">
    <property type="entry name" value="PRDM2_PR"/>
    <property type="match status" value="1"/>
</dbReference>
<dbReference type="GO" id="GO:0008757">
    <property type="term" value="F:S-adenosylmethionine-dependent methyltransferase activity"/>
    <property type="evidence" value="ECO:0007669"/>
    <property type="project" value="UniProtKB-ARBA"/>
</dbReference>
<dbReference type="AlphaFoldDB" id="A0ABD0S5S5"/>
<dbReference type="PROSITE" id="PS50280">
    <property type="entry name" value="SET"/>
    <property type="match status" value="1"/>
</dbReference>
<evidence type="ECO:0000256" key="3">
    <source>
        <dbReference type="ARBA" id="ARBA00022679"/>
    </source>
</evidence>
<evidence type="ECO:0000256" key="4">
    <source>
        <dbReference type="ARBA" id="ARBA00022691"/>
    </source>
</evidence>
<evidence type="ECO:0000313" key="15">
    <source>
        <dbReference type="Proteomes" id="UP001549921"/>
    </source>
</evidence>
<evidence type="ECO:0000256" key="10">
    <source>
        <dbReference type="ARBA" id="ARBA00023125"/>
    </source>
</evidence>
<name>A0ABD0S5S5_LOXSC</name>
<keyword evidence="12" id="KW-0539">Nucleus</keyword>
<feature type="domain" description="SET" evidence="13">
    <location>
        <begin position="73"/>
        <end position="184"/>
    </location>
</feature>
<comment type="subcellular location">
    <subcellularLocation>
        <location evidence="1">Nucleus</location>
    </subcellularLocation>
</comment>
<dbReference type="EMBL" id="JBEDNZ010000030">
    <property type="protein sequence ID" value="KAL0809046.1"/>
    <property type="molecule type" value="Genomic_DNA"/>
</dbReference>
<organism evidence="14 15">
    <name type="scientific">Loxostege sticticalis</name>
    <name type="common">Beet webworm moth</name>
    <dbReference type="NCBI Taxonomy" id="481309"/>
    <lineage>
        <taxon>Eukaryota</taxon>
        <taxon>Metazoa</taxon>
        <taxon>Ecdysozoa</taxon>
        <taxon>Arthropoda</taxon>
        <taxon>Hexapoda</taxon>
        <taxon>Insecta</taxon>
        <taxon>Pterygota</taxon>
        <taxon>Neoptera</taxon>
        <taxon>Endopterygota</taxon>
        <taxon>Lepidoptera</taxon>
        <taxon>Glossata</taxon>
        <taxon>Ditrysia</taxon>
        <taxon>Pyraloidea</taxon>
        <taxon>Crambidae</taxon>
        <taxon>Pyraustinae</taxon>
        <taxon>Loxostege</taxon>
    </lineage>
</organism>
<evidence type="ECO:0000256" key="5">
    <source>
        <dbReference type="ARBA" id="ARBA00022723"/>
    </source>
</evidence>
<evidence type="ECO:0000256" key="11">
    <source>
        <dbReference type="ARBA" id="ARBA00023163"/>
    </source>
</evidence>
<dbReference type="PANTHER" id="PTHR16515">
    <property type="entry name" value="PR DOMAIN ZINC FINGER PROTEIN"/>
    <property type="match status" value="1"/>
</dbReference>
<keyword evidence="8" id="KW-0862">Zinc</keyword>
<dbReference type="GO" id="GO:0032259">
    <property type="term" value="P:methylation"/>
    <property type="evidence" value="ECO:0007669"/>
    <property type="project" value="UniProtKB-KW"/>
</dbReference>
<evidence type="ECO:0000256" key="7">
    <source>
        <dbReference type="ARBA" id="ARBA00022771"/>
    </source>
</evidence>
<keyword evidence="2" id="KW-0489">Methyltransferase</keyword>
<dbReference type="CDD" id="cd19193">
    <property type="entry name" value="PR-SET_PRDM7_9"/>
    <property type="match status" value="1"/>
</dbReference>
<dbReference type="GO" id="GO:0008170">
    <property type="term" value="F:N-methyltransferase activity"/>
    <property type="evidence" value="ECO:0007669"/>
    <property type="project" value="UniProtKB-ARBA"/>
</dbReference>
<dbReference type="PANTHER" id="PTHR16515:SF49">
    <property type="entry name" value="GASTRULA ZINC FINGER PROTEIN XLCGF49.1-LIKE-RELATED"/>
    <property type="match status" value="1"/>
</dbReference>
<keyword evidence="4" id="KW-0949">S-adenosyl-L-methionine</keyword>
<evidence type="ECO:0000313" key="14">
    <source>
        <dbReference type="EMBL" id="KAL0809046.1"/>
    </source>
</evidence>
<dbReference type="SMART" id="SM00317">
    <property type="entry name" value="SET"/>
    <property type="match status" value="1"/>
</dbReference>
<accession>A0ABD0S5S5</accession>